<dbReference type="PIRSF" id="PIRSF000446">
    <property type="entry name" value="Mct"/>
    <property type="match status" value="1"/>
</dbReference>
<dbReference type="Pfam" id="PF00698">
    <property type="entry name" value="Acyl_transf_1"/>
    <property type="match status" value="1"/>
</dbReference>
<dbReference type="SUPFAM" id="SSF52151">
    <property type="entry name" value="FabD/lysophospholipase-like"/>
    <property type="match status" value="1"/>
</dbReference>
<evidence type="ECO:0000313" key="8">
    <source>
        <dbReference type="EMBL" id="EPJ27609.1"/>
    </source>
</evidence>
<dbReference type="PANTHER" id="PTHR42681">
    <property type="entry name" value="MALONYL-COA-ACYL CARRIER PROTEIN TRANSACYLASE, MITOCHONDRIAL"/>
    <property type="match status" value="1"/>
</dbReference>
<evidence type="ECO:0000256" key="2">
    <source>
        <dbReference type="ARBA" id="ARBA00018953"/>
    </source>
</evidence>
<gene>
    <name evidence="8" type="primary">fabD</name>
    <name evidence="8" type="ORF">CP99DC5_0938</name>
</gene>
<dbReference type="SUPFAM" id="SSF55048">
    <property type="entry name" value="Probable ACP-binding domain of malonyl-CoA ACP transacylase"/>
    <property type="match status" value="1"/>
</dbReference>
<organism evidence="8 9">
    <name type="scientific">Chlamydia psittaci 99DC5</name>
    <dbReference type="NCBI Taxonomy" id="1112251"/>
    <lineage>
        <taxon>Bacteria</taxon>
        <taxon>Pseudomonadati</taxon>
        <taxon>Chlamydiota</taxon>
        <taxon>Chlamydiia</taxon>
        <taxon>Chlamydiales</taxon>
        <taxon>Chlamydiaceae</taxon>
        <taxon>Chlamydia/Chlamydophila group</taxon>
        <taxon>Chlamydia</taxon>
    </lineage>
</organism>
<dbReference type="Gene3D" id="3.30.70.250">
    <property type="entry name" value="Malonyl-CoA ACP transacylase, ACP-binding"/>
    <property type="match status" value="1"/>
</dbReference>
<dbReference type="Gene3D" id="3.40.366.10">
    <property type="entry name" value="Malonyl-Coenzyme A Acyl Carrier Protein, domain 2"/>
    <property type="match status" value="1"/>
</dbReference>
<name>A0ABP2X2Q7_CHLPS</name>
<keyword evidence="3 6" id="KW-0808">Transferase</keyword>
<evidence type="ECO:0000259" key="7">
    <source>
        <dbReference type="SMART" id="SM00827"/>
    </source>
</evidence>
<dbReference type="EMBL" id="ATLC01000054">
    <property type="protein sequence ID" value="EPJ27609.1"/>
    <property type="molecule type" value="Genomic_DNA"/>
</dbReference>
<dbReference type="InterPro" id="IPR014043">
    <property type="entry name" value="Acyl_transferase_dom"/>
</dbReference>
<evidence type="ECO:0000256" key="4">
    <source>
        <dbReference type="ARBA" id="ARBA00023315"/>
    </source>
</evidence>
<keyword evidence="4 6" id="KW-0012">Acyltransferase</keyword>
<comment type="catalytic activity">
    <reaction evidence="5 6">
        <text>holo-[ACP] + malonyl-CoA = malonyl-[ACP] + CoA</text>
        <dbReference type="Rhea" id="RHEA:41792"/>
        <dbReference type="Rhea" id="RHEA-COMP:9623"/>
        <dbReference type="Rhea" id="RHEA-COMP:9685"/>
        <dbReference type="ChEBI" id="CHEBI:57287"/>
        <dbReference type="ChEBI" id="CHEBI:57384"/>
        <dbReference type="ChEBI" id="CHEBI:64479"/>
        <dbReference type="ChEBI" id="CHEBI:78449"/>
        <dbReference type="EC" id="2.3.1.39"/>
    </reaction>
</comment>
<evidence type="ECO:0000313" key="9">
    <source>
        <dbReference type="Proteomes" id="UP000014627"/>
    </source>
</evidence>
<protein>
    <recommendedName>
        <fullName evidence="2 6">Malonyl CoA-acyl carrier protein transacylase</fullName>
        <ecNumber evidence="1 6">2.3.1.39</ecNumber>
    </recommendedName>
</protein>
<comment type="similarity">
    <text evidence="6">Belongs to the fabD family.</text>
</comment>
<dbReference type="InterPro" id="IPR016035">
    <property type="entry name" value="Acyl_Trfase/lysoPLipase"/>
</dbReference>
<accession>A0ABP2X2Q7</accession>
<feature type="domain" description="Malonyl-CoA:ACP transacylase (MAT)" evidence="7">
    <location>
        <begin position="8"/>
        <end position="286"/>
    </location>
</feature>
<dbReference type="EC" id="2.3.1.39" evidence="1 6"/>
<dbReference type="PANTHER" id="PTHR42681:SF1">
    <property type="entry name" value="MALONYL-COA-ACYL CARRIER PROTEIN TRANSACYLASE, MITOCHONDRIAL"/>
    <property type="match status" value="1"/>
</dbReference>
<dbReference type="NCBIfam" id="TIGR00128">
    <property type="entry name" value="fabD"/>
    <property type="match status" value="1"/>
</dbReference>
<evidence type="ECO:0000256" key="6">
    <source>
        <dbReference type="PIRNR" id="PIRNR000446"/>
    </source>
</evidence>
<dbReference type="InterPro" id="IPR050858">
    <property type="entry name" value="Mal-CoA-ACP_Trans/PKS_FabD"/>
</dbReference>
<evidence type="ECO:0000256" key="5">
    <source>
        <dbReference type="ARBA" id="ARBA00048462"/>
    </source>
</evidence>
<dbReference type="RefSeq" id="WP_016981835.1">
    <property type="nucleotide sequence ID" value="NZ_KE356190.1"/>
</dbReference>
<evidence type="ECO:0000256" key="3">
    <source>
        <dbReference type="ARBA" id="ARBA00022679"/>
    </source>
</evidence>
<dbReference type="GO" id="GO:0004314">
    <property type="term" value="F:[acyl-carrier-protein] S-malonyltransferase activity"/>
    <property type="evidence" value="ECO:0007669"/>
    <property type="project" value="UniProtKB-EC"/>
</dbReference>
<keyword evidence="9" id="KW-1185">Reference proteome</keyword>
<dbReference type="Proteomes" id="UP000014627">
    <property type="component" value="Unassembled WGS sequence"/>
</dbReference>
<comment type="caution">
    <text evidence="8">The sequence shown here is derived from an EMBL/GenBank/DDBJ whole genome shotgun (WGS) entry which is preliminary data.</text>
</comment>
<dbReference type="InterPro" id="IPR016036">
    <property type="entry name" value="Malonyl_transacylase_ACP-bd"/>
</dbReference>
<proteinExistence type="inferred from homology"/>
<reference evidence="8 9" key="1">
    <citation type="submission" date="2013-04" db="EMBL/GenBank/DDBJ databases">
        <title>Genome sequence of Chlamydia psittaci 99DC5.</title>
        <authorList>
            <person name="Huot-Creasy H."/>
            <person name="McCracken C.L."/>
            <person name="Humphries M."/>
            <person name="Sachse K."/>
            <person name="Laroucau K."/>
            <person name="Bavoil P."/>
            <person name="Myers G.S."/>
        </authorList>
    </citation>
    <scope>NUCLEOTIDE SEQUENCE [LARGE SCALE GENOMIC DNA]</scope>
    <source>
        <strain evidence="8 9">99DC5</strain>
    </source>
</reference>
<dbReference type="InterPro" id="IPR004410">
    <property type="entry name" value="Malonyl_CoA-ACP_transAc_FabD"/>
</dbReference>
<dbReference type="SMART" id="SM00827">
    <property type="entry name" value="PKS_AT"/>
    <property type="match status" value="1"/>
</dbReference>
<dbReference type="InterPro" id="IPR024925">
    <property type="entry name" value="Malonyl_CoA-ACP_transAc"/>
</dbReference>
<dbReference type="InterPro" id="IPR001227">
    <property type="entry name" value="Ac_transferase_dom_sf"/>
</dbReference>
<evidence type="ECO:0000256" key="1">
    <source>
        <dbReference type="ARBA" id="ARBA00013258"/>
    </source>
</evidence>
<sequence length="308" mass="33385">MTKKIGFLFPGQGSQYVGMGKDLVENYPEAAKVFALADETLGFSLSSIMFNGPEEKLLETAYSQLAIYLHSLAVVEILSSRTSITPAAVTGLSLGEYTALVASGRISSVDGFNIISKRAQFMNQACQQSPGAMAAVLGLTADVIEQNLESLGEGIWVANYNAPKQIVIAGLREKIEEAVKLFTDLGAKRAILLKVFGAFHTPLMQSAEDELAPYLYDLNMNSSEIPFVSNVTANFLRNNDEILQCLVRQMTSPTLWYQSCSKIDLEVDEFLELGPGKVLAGLNRSIGLNKPIKSLGTVESINNFLSGL</sequence>